<feature type="transmembrane region" description="Helical" evidence="1">
    <location>
        <begin position="33"/>
        <end position="52"/>
    </location>
</feature>
<dbReference type="InterPro" id="IPR011460">
    <property type="entry name" value="Lcl_C"/>
</dbReference>
<protein>
    <submittedName>
        <fullName evidence="4">PF07603 family protein</fullName>
    </submittedName>
</protein>
<comment type="caution">
    <text evidence="4">The sequence shown here is derived from an EMBL/GenBank/DDBJ whole genome shotgun (WGS) entry which is preliminary data.</text>
</comment>
<evidence type="ECO:0000313" key="5">
    <source>
        <dbReference type="Proteomes" id="UP000012112"/>
    </source>
</evidence>
<reference evidence="4 5" key="1">
    <citation type="submission" date="2013-01" db="EMBL/GenBank/DDBJ databases">
        <authorList>
            <person name="Harkins D.M."/>
            <person name="Durkin A.S."/>
            <person name="Brinkac L.M."/>
            <person name="Haft D.H."/>
            <person name="Selengut J.D."/>
            <person name="Sanka R."/>
            <person name="DePew J."/>
            <person name="Purushe J."/>
            <person name="Matthias M.A."/>
            <person name="Vinetz J.M."/>
            <person name="Sutton G.G."/>
            <person name="Nierman W.C."/>
            <person name="Fouts D.E."/>
        </authorList>
    </citation>
    <scope>NUCLEOTIDE SEQUENCE [LARGE SCALE GENOMIC DNA]</scope>
    <source>
        <strain evidence="4 5">HAI1536</strain>
    </source>
</reference>
<keyword evidence="1" id="KW-0812">Transmembrane</keyword>
<feature type="domain" description="GH29D-like beta-sandwich" evidence="3">
    <location>
        <begin position="414"/>
        <end position="495"/>
    </location>
</feature>
<accession>M6V8N3</accession>
<feature type="domain" description="Lcl C-terminal" evidence="2">
    <location>
        <begin position="861"/>
        <end position="981"/>
    </location>
</feature>
<sequence length="989" mass="104122">MKVGSFDMYYKNVMQRNILSVLCLERDKRSSSVLGFLSKVFTILFLLLLITACNPKSNATGGALYNALLTLLGPSASDSSSNAVNAIASQLALSFSTGESVDLNGGHGSSAIGIVVDPSGNGSTSGISLNGSGVPQIIFVNNAQGQPIGVDVNGDGLLDYYLCALEGGAVILKTGPNCTGNQVFVYPGLGYDENGDGVVDNPILALLANDLNPPISSIFPASGIYGGAQNVTVTCADNLAPGNLVYSTDGRVPSFSPLIGYVKNPTTASFTVGSFGEGIYTVQYRCRDLAGNLENVHSTTYEVNHNLPNVTLESVTGSFYVSNVSGAVNSQSFVWKSNQNGTFMIRANGTGCNDGAILSSGSVSANVPNTFIINAGSLSVGTNPLYVCVTAGFTGQASLTVVRDDTPPTVAANPAAGNYGKEQNLALQCIDNSGIACSVVAYTIDGTNPTVSGSTGAVLTGSTYSGPILLSNGILNRTYRFLARDKAGNLSAVQSSTYSIDTTLPTINVLSTIPAPYSGYVMIDNVISPQISWEVSGNKVNYFLKRSSEPACNPGASSCPKGPCVLCDSSNVANCPVGKYKDTGGALYATQGDCSCNNGITLFGSNTNVSGNLGAVNPIAIVSQVNNLNFSLGQSKLLICVANAAASYGPQYASREVNIWKDSQDPQVVSVTPSINGHNIKPDPGKIVITFSEPMKNTTPVFTLQYFNGSSWVTFPFNTSYKPNYAWNSGPGEPHNVLTVTLPWVRFPENAYLRWQLDKNSVKDVSDNSAQSNDVSGQVAGVFMTGSYFSTVPVTYKGLVFKTGQTYCSSLAGAADWVNCLGNTGSILGDPKQGQDGFFQLGLSVGVSNATNSSYPTETATKDDKTTLVWHNNSPGGYYNFYDALQYCSNLNSIPVAGGTRGYANRTDWRLPSAEELETVLAYQGSHSIPFSWGCSGVGVELDYWSSSFFTSNLSNTWYVDFCKQNVYFAPLGNGKRVRCVSGSIPSAP</sequence>
<dbReference type="PANTHER" id="PTHR35812">
    <property type="entry name" value="LIPOPROTEIN"/>
    <property type="match status" value="1"/>
</dbReference>
<dbReference type="Pfam" id="PF13290">
    <property type="entry name" value="CHB_HEX_C_1"/>
    <property type="match status" value="1"/>
</dbReference>
<evidence type="ECO:0000259" key="2">
    <source>
        <dbReference type="Pfam" id="PF07603"/>
    </source>
</evidence>
<evidence type="ECO:0000259" key="3">
    <source>
        <dbReference type="Pfam" id="PF13290"/>
    </source>
</evidence>
<evidence type="ECO:0000256" key="1">
    <source>
        <dbReference type="SAM" id="Phobius"/>
    </source>
</evidence>
<dbReference type="Pfam" id="PF07603">
    <property type="entry name" value="Lcl_C"/>
    <property type="match status" value="1"/>
</dbReference>
<dbReference type="Proteomes" id="UP000012112">
    <property type="component" value="Unassembled WGS sequence"/>
</dbReference>
<keyword evidence="1" id="KW-1133">Transmembrane helix</keyword>
<proteinExistence type="predicted"/>
<dbReference type="STRING" id="28182.GCA_001568325_01698"/>
<evidence type="ECO:0000313" key="4">
    <source>
        <dbReference type="EMBL" id="EMO53250.1"/>
    </source>
</evidence>
<name>M6V8N3_9LEPT</name>
<organism evidence="4 5">
    <name type="scientific">Leptospira noguchii</name>
    <dbReference type="NCBI Taxonomy" id="28182"/>
    <lineage>
        <taxon>Bacteria</taxon>
        <taxon>Pseudomonadati</taxon>
        <taxon>Spirochaetota</taxon>
        <taxon>Spirochaetia</taxon>
        <taxon>Leptospirales</taxon>
        <taxon>Leptospiraceae</taxon>
        <taxon>Leptospira</taxon>
    </lineage>
</organism>
<dbReference type="PANTHER" id="PTHR35812:SF1">
    <property type="entry name" value="LIPOPROTEIN"/>
    <property type="match status" value="1"/>
</dbReference>
<gene>
    <name evidence="4" type="ORF">LEP1GSC172_2652</name>
</gene>
<dbReference type="AlphaFoldDB" id="M6V8N3"/>
<keyword evidence="1" id="KW-0472">Membrane</keyword>
<dbReference type="InterPro" id="IPR059177">
    <property type="entry name" value="GH29D-like_dom"/>
</dbReference>
<dbReference type="EMBL" id="AKWD02000045">
    <property type="protein sequence ID" value="EMO53250.1"/>
    <property type="molecule type" value="Genomic_DNA"/>
</dbReference>